<dbReference type="InterPro" id="IPR009075">
    <property type="entry name" value="AcylCo_DH/oxidase_C"/>
</dbReference>
<protein>
    <submittedName>
        <fullName evidence="10">Acyl-CoA dehydrogenase</fullName>
    </submittedName>
</protein>
<dbReference type="SUPFAM" id="SSF56645">
    <property type="entry name" value="Acyl-CoA dehydrogenase NM domain-like"/>
    <property type="match status" value="1"/>
</dbReference>
<accession>M0MHC3</accession>
<organism evidence="10 11">
    <name type="scientific">Halococcus saccharolyticus DSM 5350</name>
    <dbReference type="NCBI Taxonomy" id="1227455"/>
    <lineage>
        <taxon>Archaea</taxon>
        <taxon>Methanobacteriati</taxon>
        <taxon>Methanobacteriota</taxon>
        <taxon>Stenosarchaea group</taxon>
        <taxon>Halobacteria</taxon>
        <taxon>Halobacteriales</taxon>
        <taxon>Halococcaceae</taxon>
        <taxon>Halococcus</taxon>
    </lineage>
</organism>
<feature type="domain" description="Acyl-CoA oxidase/dehydrogenase middle" evidence="8">
    <location>
        <begin position="121"/>
        <end position="215"/>
    </location>
</feature>
<dbReference type="OrthoDB" id="275197at2157"/>
<dbReference type="PIRSF" id="PIRSF016578">
    <property type="entry name" value="HsaA"/>
    <property type="match status" value="1"/>
</dbReference>
<comment type="cofactor">
    <cofactor evidence="1 6">
        <name>FAD</name>
        <dbReference type="ChEBI" id="CHEBI:57692"/>
    </cofactor>
</comment>
<evidence type="ECO:0000313" key="10">
    <source>
        <dbReference type="EMBL" id="EMA44084.1"/>
    </source>
</evidence>
<dbReference type="InterPro" id="IPR036250">
    <property type="entry name" value="AcylCo_DH-like_C"/>
</dbReference>
<dbReference type="Pfam" id="PF02771">
    <property type="entry name" value="Acyl-CoA_dh_N"/>
    <property type="match status" value="1"/>
</dbReference>
<dbReference type="InterPro" id="IPR046373">
    <property type="entry name" value="Acyl-CoA_Oxase/DH_mid-dom_sf"/>
</dbReference>
<evidence type="ECO:0000259" key="9">
    <source>
        <dbReference type="Pfam" id="PF02771"/>
    </source>
</evidence>
<dbReference type="InterPro" id="IPR009100">
    <property type="entry name" value="AcylCoA_DH/oxidase_NM_dom_sf"/>
</dbReference>
<feature type="domain" description="Acyl-CoA dehydrogenase/oxidase C-terminal" evidence="7">
    <location>
        <begin position="241"/>
        <end position="373"/>
    </location>
</feature>
<dbReference type="Pfam" id="PF00441">
    <property type="entry name" value="Acyl-CoA_dh_1"/>
    <property type="match status" value="1"/>
</dbReference>
<dbReference type="RefSeq" id="WP_006078095.1">
    <property type="nucleotide sequence ID" value="NZ_AOMD01000025.1"/>
</dbReference>
<dbReference type="Pfam" id="PF02770">
    <property type="entry name" value="Acyl-CoA_dh_M"/>
    <property type="match status" value="1"/>
</dbReference>
<dbReference type="FunFam" id="1.20.140.10:FF:000001">
    <property type="entry name" value="Acyl-CoA dehydrogenase"/>
    <property type="match status" value="1"/>
</dbReference>
<dbReference type="EMBL" id="AOMD01000025">
    <property type="protein sequence ID" value="EMA44084.1"/>
    <property type="molecule type" value="Genomic_DNA"/>
</dbReference>
<dbReference type="Proteomes" id="UP000011669">
    <property type="component" value="Unassembled WGS sequence"/>
</dbReference>
<dbReference type="Gene3D" id="1.10.540.10">
    <property type="entry name" value="Acyl-CoA dehydrogenase/oxidase, N-terminal domain"/>
    <property type="match status" value="1"/>
</dbReference>
<keyword evidence="11" id="KW-1185">Reference proteome</keyword>
<evidence type="ECO:0000256" key="4">
    <source>
        <dbReference type="ARBA" id="ARBA00022827"/>
    </source>
</evidence>
<dbReference type="InterPro" id="IPR037069">
    <property type="entry name" value="AcylCoA_DH/ox_N_sf"/>
</dbReference>
<dbReference type="PROSITE" id="PS00072">
    <property type="entry name" value="ACYL_COA_DH_1"/>
    <property type="match status" value="1"/>
</dbReference>
<evidence type="ECO:0000256" key="5">
    <source>
        <dbReference type="ARBA" id="ARBA00023002"/>
    </source>
</evidence>
<evidence type="ECO:0000256" key="2">
    <source>
        <dbReference type="ARBA" id="ARBA00009347"/>
    </source>
</evidence>
<evidence type="ECO:0000256" key="3">
    <source>
        <dbReference type="ARBA" id="ARBA00022630"/>
    </source>
</evidence>
<dbReference type="PANTHER" id="PTHR43884">
    <property type="entry name" value="ACYL-COA DEHYDROGENASE"/>
    <property type="match status" value="1"/>
</dbReference>
<dbReference type="GO" id="GO:0003995">
    <property type="term" value="F:acyl-CoA dehydrogenase activity"/>
    <property type="evidence" value="ECO:0007669"/>
    <property type="project" value="InterPro"/>
</dbReference>
<proteinExistence type="inferred from homology"/>
<comment type="similarity">
    <text evidence="2 6">Belongs to the acyl-CoA dehydrogenase family.</text>
</comment>
<dbReference type="InterPro" id="IPR006089">
    <property type="entry name" value="Acyl-CoA_DH_CS"/>
</dbReference>
<dbReference type="InterPro" id="IPR013786">
    <property type="entry name" value="AcylCoA_DH/ox_N"/>
</dbReference>
<name>M0MHC3_9EURY</name>
<dbReference type="InterPro" id="IPR006091">
    <property type="entry name" value="Acyl-CoA_Oxase/DH_mid-dom"/>
</dbReference>
<dbReference type="Gene3D" id="2.40.110.10">
    <property type="entry name" value="Butyryl-CoA Dehydrogenase, subunit A, domain 2"/>
    <property type="match status" value="1"/>
</dbReference>
<dbReference type="PROSITE" id="PS00073">
    <property type="entry name" value="ACYL_COA_DH_2"/>
    <property type="match status" value="1"/>
</dbReference>
<dbReference type="PATRIC" id="fig|1227455.4.peg.2292"/>
<dbReference type="InParanoid" id="M0MHC3"/>
<dbReference type="AlphaFoldDB" id="M0MHC3"/>
<comment type="caution">
    <text evidence="10">The sequence shown here is derived from an EMBL/GenBank/DDBJ whole genome shotgun (WGS) entry which is preliminary data.</text>
</comment>
<keyword evidence="3 6" id="KW-0285">Flavoprotein</keyword>
<evidence type="ECO:0000259" key="7">
    <source>
        <dbReference type="Pfam" id="PF00441"/>
    </source>
</evidence>
<gene>
    <name evidence="10" type="ORF">C449_11178</name>
</gene>
<keyword evidence="5 6" id="KW-0560">Oxidoreductase</keyword>
<evidence type="ECO:0000259" key="8">
    <source>
        <dbReference type="Pfam" id="PF02770"/>
    </source>
</evidence>
<dbReference type="PANTHER" id="PTHR43884:SF12">
    <property type="entry name" value="ISOVALERYL-COA DEHYDROGENASE, MITOCHONDRIAL-RELATED"/>
    <property type="match status" value="1"/>
</dbReference>
<evidence type="ECO:0000256" key="6">
    <source>
        <dbReference type="RuleBase" id="RU362125"/>
    </source>
</evidence>
<dbReference type="SUPFAM" id="SSF47203">
    <property type="entry name" value="Acyl-CoA dehydrogenase C-terminal domain-like"/>
    <property type="match status" value="1"/>
</dbReference>
<evidence type="ECO:0000313" key="11">
    <source>
        <dbReference type="Proteomes" id="UP000011669"/>
    </source>
</evidence>
<keyword evidence="4 6" id="KW-0274">FAD</keyword>
<sequence length="376" mass="41007">MGFGLTDAQRDLRDDVREYARTEIAPRAAALDRNEEYPAAILDDLGDRRLTGLTLPEKYGGRDEGLVELAVVIEELSAAMMPVASALALHLGVATVVEHFGSERLREEFLPEMARFDTVGALGLSEDDAGSDKLAMETHAERDGDEWVLNGHKRWVTNFFDADTVLTYAKTGPDDEAPHNVSAFLVPTAAFEVDTVWDTLGARSVKSPRVSLSDVRVPAARLVGEEGEAYVQRGAVDTGVNLPARAVGLARSALDDTVTHVTDREQFGRRIGEFQGIRWRIAEMATRVDTARLLTLRAAARADRGADISHELSMAKIHATEAAVENTNKALQLHGGIGYTTERDVERYLRDARLLTIAGGPNELHRNTLADAVLGD</sequence>
<reference evidence="10 11" key="1">
    <citation type="journal article" date="2014" name="PLoS Genet.">
        <title>Phylogenetically driven sequencing of extremely halophilic archaea reveals strategies for static and dynamic osmo-response.</title>
        <authorList>
            <person name="Becker E.A."/>
            <person name="Seitzer P.M."/>
            <person name="Tritt A."/>
            <person name="Larsen D."/>
            <person name="Krusor M."/>
            <person name="Yao A.I."/>
            <person name="Wu D."/>
            <person name="Madern D."/>
            <person name="Eisen J.A."/>
            <person name="Darling A.E."/>
            <person name="Facciotti M.T."/>
        </authorList>
    </citation>
    <scope>NUCLEOTIDE SEQUENCE [LARGE SCALE GENOMIC DNA]</scope>
    <source>
        <strain evidence="10 11">DSM 5350</strain>
    </source>
</reference>
<evidence type="ECO:0000256" key="1">
    <source>
        <dbReference type="ARBA" id="ARBA00001974"/>
    </source>
</evidence>
<dbReference type="GO" id="GO:0050660">
    <property type="term" value="F:flavin adenine dinucleotide binding"/>
    <property type="evidence" value="ECO:0007669"/>
    <property type="project" value="InterPro"/>
</dbReference>
<dbReference type="Gene3D" id="1.20.140.10">
    <property type="entry name" value="Butyryl-CoA Dehydrogenase, subunit A, domain 3"/>
    <property type="match status" value="1"/>
</dbReference>
<feature type="domain" description="Acyl-CoA dehydrogenase/oxidase N-terminal" evidence="9">
    <location>
        <begin position="6"/>
        <end position="115"/>
    </location>
</feature>
<dbReference type="STRING" id="1227455.C449_11178"/>